<dbReference type="PANTHER" id="PTHR43302:SF5">
    <property type="entry name" value="TRANSPORTER ARSB-RELATED"/>
    <property type="match status" value="1"/>
</dbReference>
<feature type="domain" description="Citrate transporter-like" evidence="11">
    <location>
        <begin position="26"/>
        <end position="327"/>
    </location>
</feature>
<dbReference type="EMBL" id="JAHHHD010000001">
    <property type="protein sequence ID" value="MBW4657046.1"/>
    <property type="molecule type" value="Genomic_DNA"/>
</dbReference>
<feature type="transmembrane region" description="Helical" evidence="10">
    <location>
        <begin position="31"/>
        <end position="54"/>
    </location>
</feature>
<feature type="transmembrane region" description="Helical" evidence="10">
    <location>
        <begin position="224"/>
        <end position="253"/>
    </location>
</feature>
<comment type="similarity">
    <text evidence="3">Belongs to the CitM (TC 2.A.11) transporter family.</text>
</comment>
<evidence type="ECO:0000256" key="4">
    <source>
        <dbReference type="ARBA" id="ARBA00022448"/>
    </source>
</evidence>
<dbReference type="InterPro" id="IPR000802">
    <property type="entry name" value="Arsenical_pump_ArsB"/>
</dbReference>
<organism evidence="12 13">
    <name type="scientific">Drouetiella hepatica Uher 2000/2452</name>
    <dbReference type="NCBI Taxonomy" id="904376"/>
    <lineage>
        <taxon>Bacteria</taxon>
        <taxon>Bacillati</taxon>
        <taxon>Cyanobacteriota</taxon>
        <taxon>Cyanophyceae</taxon>
        <taxon>Oculatellales</taxon>
        <taxon>Oculatellaceae</taxon>
        <taxon>Drouetiella</taxon>
    </lineage>
</organism>
<keyword evidence="5" id="KW-1003">Cell membrane</keyword>
<keyword evidence="7" id="KW-0059">Arsenical resistance</keyword>
<dbReference type="InterPro" id="IPR004680">
    <property type="entry name" value="Cit_transptr-like_dom"/>
</dbReference>
<keyword evidence="4" id="KW-0813">Transport</keyword>
<reference evidence="12" key="2">
    <citation type="journal article" date="2022" name="Microbiol. Resour. Announc.">
        <title>Metagenome Sequencing to Explore Phylogenomics of Terrestrial Cyanobacteria.</title>
        <authorList>
            <person name="Ward R.D."/>
            <person name="Stajich J.E."/>
            <person name="Johansen J.R."/>
            <person name="Huntemann M."/>
            <person name="Clum A."/>
            <person name="Foster B."/>
            <person name="Foster B."/>
            <person name="Roux S."/>
            <person name="Palaniappan K."/>
            <person name="Varghese N."/>
            <person name="Mukherjee S."/>
            <person name="Reddy T.B.K."/>
            <person name="Daum C."/>
            <person name="Copeland A."/>
            <person name="Chen I.A."/>
            <person name="Ivanova N.N."/>
            <person name="Kyrpides N.C."/>
            <person name="Shapiro N."/>
            <person name="Eloe-Fadrosh E.A."/>
            <person name="Pietrasiak N."/>
        </authorList>
    </citation>
    <scope>NUCLEOTIDE SEQUENCE</scope>
    <source>
        <strain evidence="12">UHER 2000/2452</strain>
    </source>
</reference>
<dbReference type="GO" id="GO:0046685">
    <property type="term" value="P:response to arsenic-containing substance"/>
    <property type="evidence" value="ECO:0007669"/>
    <property type="project" value="UniProtKB-KW"/>
</dbReference>
<dbReference type="PANTHER" id="PTHR43302">
    <property type="entry name" value="TRANSPORTER ARSB-RELATED"/>
    <property type="match status" value="1"/>
</dbReference>
<protein>
    <submittedName>
        <fullName evidence="12">Anion transporter</fullName>
    </submittedName>
</protein>
<evidence type="ECO:0000256" key="10">
    <source>
        <dbReference type="SAM" id="Phobius"/>
    </source>
</evidence>
<dbReference type="GO" id="GO:0015105">
    <property type="term" value="F:arsenite transmembrane transporter activity"/>
    <property type="evidence" value="ECO:0007669"/>
    <property type="project" value="InterPro"/>
</dbReference>
<evidence type="ECO:0000256" key="2">
    <source>
        <dbReference type="ARBA" id="ARBA00006433"/>
    </source>
</evidence>
<feature type="transmembrane region" description="Helical" evidence="10">
    <location>
        <begin position="93"/>
        <end position="123"/>
    </location>
</feature>
<feature type="transmembrane region" description="Helical" evidence="10">
    <location>
        <begin position="60"/>
        <end position="81"/>
    </location>
</feature>
<evidence type="ECO:0000256" key="1">
    <source>
        <dbReference type="ARBA" id="ARBA00004651"/>
    </source>
</evidence>
<accession>A0A951Q7V9</accession>
<evidence type="ECO:0000256" key="5">
    <source>
        <dbReference type="ARBA" id="ARBA00022475"/>
    </source>
</evidence>
<name>A0A951Q7V9_9CYAN</name>
<evidence type="ECO:0000256" key="6">
    <source>
        <dbReference type="ARBA" id="ARBA00022692"/>
    </source>
</evidence>
<feature type="transmembrane region" description="Helical" evidence="10">
    <location>
        <begin position="335"/>
        <end position="358"/>
    </location>
</feature>
<dbReference type="AlphaFoldDB" id="A0A951Q7V9"/>
<evidence type="ECO:0000313" key="13">
    <source>
        <dbReference type="Proteomes" id="UP000757435"/>
    </source>
</evidence>
<feature type="transmembrane region" description="Helical" evidence="10">
    <location>
        <begin position="378"/>
        <end position="394"/>
    </location>
</feature>
<keyword evidence="6 10" id="KW-0812">Transmembrane</keyword>
<evidence type="ECO:0000259" key="11">
    <source>
        <dbReference type="Pfam" id="PF03600"/>
    </source>
</evidence>
<dbReference type="PRINTS" id="PR00758">
    <property type="entry name" value="ARSENICPUMP"/>
</dbReference>
<proteinExistence type="inferred from homology"/>
<dbReference type="Pfam" id="PF03600">
    <property type="entry name" value="CitMHS"/>
    <property type="match status" value="1"/>
</dbReference>
<comment type="caution">
    <text evidence="12">The sequence shown here is derived from an EMBL/GenBank/DDBJ whole genome shotgun (WGS) entry which is preliminary data.</text>
</comment>
<dbReference type="GO" id="GO:0005886">
    <property type="term" value="C:plasma membrane"/>
    <property type="evidence" value="ECO:0007669"/>
    <property type="project" value="UniProtKB-SubCell"/>
</dbReference>
<keyword evidence="9 10" id="KW-0472">Membrane</keyword>
<evidence type="ECO:0000256" key="3">
    <source>
        <dbReference type="ARBA" id="ARBA00009843"/>
    </source>
</evidence>
<evidence type="ECO:0000256" key="7">
    <source>
        <dbReference type="ARBA" id="ARBA00022849"/>
    </source>
</evidence>
<evidence type="ECO:0000256" key="9">
    <source>
        <dbReference type="ARBA" id="ARBA00023136"/>
    </source>
</evidence>
<keyword evidence="8 10" id="KW-1133">Transmembrane helix</keyword>
<reference evidence="12" key="1">
    <citation type="submission" date="2021-05" db="EMBL/GenBank/DDBJ databases">
        <authorList>
            <person name="Pietrasiak N."/>
            <person name="Ward R."/>
            <person name="Stajich J.E."/>
            <person name="Kurbessoian T."/>
        </authorList>
    </citation>
    <scope>NUCLEOTIDE SEQUENCE</scope>
    <source>
        <strain evidence="12">UHER 2000/2452</strain>
    </source>
</reference>
<feature type="transmembrane region" description="Helical" evidence="10">
    <location>
        <begin position="301"/>
        <end position="323"/>
    </location>
</feature>
<dbReference type="Proteomes" id="UP000757435">
    <property type="component" value="Unassembled WGS sequence"/>
</dbReference>
<gene>
    <name evidence="12" type="ORF">KME15_00070</name>
</gene>
<feature type="transmembrane region" description="Helical" evidence="10">
    <location>
        <begin position="176"/>
        <end position="196"/>
    </location>
</feature>
<comment type="similarity">
    <text evidence="2">Belongs to the ArsB family.</text>
</comment>
<comment type="subcellular location">
    <subcellularLocation>
        <location evidence="1">Cell membrane</location>
        <topology evidence="1">Multi-pass membrane protein</topology>
    </subcellularLocation>
</comment>
<evidence type="ECO:0000256" key="8">
    <source>
        <dbReference type="ARBA" id="ARBA00022989"/>
    </source>
</evidence>
<dbReference type="CDD" id="cd01117">
    <property type="entry name" value="YbiR_permease"/>
    <property type="match status" value="1"/>
</dbReference>
<sequence>MIILHYLVIALTYVGLGLGYLPGLHMNRATIALVGSSLLMALGVLDLKTAWGAIDYKTLVFLFGMMVISANLATAGFFQLSLDYLMRYVRSPFGLMVVLTGGSGALSALFLNDTIALILTPLVLGLTVSLKLNPIPYLLALAGATNIGSVATLSGNPQNILIGSFSGISYLDFAKALTPLAIAGLIVQIGWLWWLYPEVRSLQPTLKPEHLRYRVFKPLLTKSLLITVGLLAAFLAGIPIAEATFIAAGLLLLTRRVKPKRILHQVDWDLLLMFSGLFILTEGVQKLGLLNGFAQFVHDPLSILGVTALLSNLVSNVPAVLLLHHLIPHPDTRTWLLLAAGSTLAGNLTLLGSVANLIVAEAVAKQGYRLTFWEHLRFGVPLTALTLGLTYFWIMS</sequence>
<feature type="transmembrane region" description="Helical" evidence="10">
    <location>
        <begin position="6"/>
        <end position="24"/>
    </location>
</feature>
<evidence type="ECO:0000313" key="12">
    <source>
        <dbReference type="EMBL" id="MBW4657046.1"/>
    </source>
</evidence>